<organism evidence="2">
    <name type="scientific">viral metagenome</name>
    <dbReference type="NCBI Taxonomy" id="1070528"/>
    <lineage>
        <taxon>unclassified sequences</taxon>
        <taxon>metagenomes</taxon>
        <taxon>organismal metagenomes</taxon>
    </lineage>
</organism>
<reference evidence="2" key="1">
    <citation type="journal article" date="2020" name="Nature">
        <title>Giant virus diversity and host interactions through global metagenomics.</title>
        <authorList>
            <person name="Schulz F."/>
            <person name="Roux S."/>
            <person name="Paez-Espino D."/>
            <person name="Jungbluth S."/>
            <person name="Walsh D.A."/>
            <person name="Denef V.J."/>
            <person name="McMahon K.D."/>
            <person name="Konstantinidis K.T."/>
            <person name="Eloe-Fadrosh E.A."/>
            <person name="Kyrpides N.C."/>
            <person name="Woyke T."/>
        </authorList>
    </citation>
    <scope>NUCLEOTIDE SEQUENCE</scope>
    <source>
        <strain evidence="2">GVMAG-M-3300023184-51</strain>
    </source>
</reference>
<dbReference type="GO" id="GO:0003677">
    <property type="term" value="F:DNA binding"/>
    <property type="evidence" value="ECO:0007669"/>
    <property type="project" value="InterPro"/>
</dbReference>
<evidence type="ECO:0000256" key="1">
    <source>
        <dbReference type="SAM" id="MobiDB-lite"/>
    </source>
</evidence>
<accession>A0A6C0I6Y1</accession>
<sequence length="173" mass="18441">MSYNSIIGSRAEVWHGSAKKTSGGLTKAQLMKNKSGRIVSKKKHFSAKKDNRLVKAGYKTKKGQFGFVKVGSKKRGRGKKMRGGQYSRDNGPLSRVFTGGAPYGSIFSPSDIAPGDNIAGANITNFGDSSTNVHLRASMAGGKKRKMRGGTTSKMSPLSPMNVNSSEARVLIA</sequence>
<evidence type="ECO:0000313" key="2">
    <source>
        <dbReference type="EMBL" id="QHT88664.1"/>
    </source>
</evidence>
<dbReference type="AlphaFoldDB" id="A0A6C0I6Y1"/>
<feature type="compositionally biased region" description="Basic residues" evidence="1">
    <location>
        <begin position="71"/>
        <end position="82"/>
    </location>
</feature>
<dbReference type="EMBL" id="MN740120">
    <property type="protein sequence ID" value="QHT88664.1"/>
    <property type="molecule type" value="Genomic_DNA"/>
</dbReference>
<dbReference type="InterPro" id="IPR043928">
    <property type="entry name" value="DNVP"/>
</dbReference>
<feature type="region of interest" description="Disordered" evidence="1">
    <location>
        <begin position="71"/>
        <end position="93"/>
    </location>
</feature>
<protein>
    <submittedName>
        <fullName evidence="2">Uncharacterized protein</fullName>
    </submittedName>
</protein>
<dbReference type="Pfam" id="PF19060">
    <property type="entry name" value="DVNP"/>
    <property type="match status" value="1"/>
</dbReference>
<proteinExistence type="predicted"/>
<dbReference type="GO" id="GO:0051276">
    <property type="term" value="P:chromosome organization"/>
    <property type="evidence" value="ECO:0007669"/>
    <property type="project" value="InterPro"/>
</dbReference>
<name>A0A6C0I6Y1_9ZZZZ</name>
<feature type="region of interest" description="Disordered" evidence="1">
    <location>
        <begin position="142"/>
        <end position="162"/>
    </location>
</feature>